<dbReference type="Gene3D" id="3.40.50.2300">
    <property type="match status" value="1"/>
</dbReference>
<evidence type="ECO:0000313" key="3">
    <source>
        <dbReference type="EMBL" id="AKP51589.1"/>
    </source>
</evidence>
<dbReference type="SMART" id="SM00850">
    <property type="entry name" value="LytTR"/>
    <property type="match status" value="1"/>
</dbReference>
<keyword evidence="1" id="KW-0597">Phosphoprotein</keyword>
<dbReference type="PANTHER" id="PTHR45526">
    <property type="entry name" value="TRANSCRIPTIONAL REGULATORY PROTEIN DPIA"/>
    <property type="match status" value="1"/>
</dbReference>
<keyword evidence="4" id="KW-1185">Reference proteome</keyword>
<dbReference type="PANTHER" id="PTHR45526:SF1">
    <property type="entry name" value="TRANSCRIPTIONAL REGULATORY PROTEIN DCUR-RELATED"/>
    <property type="match status" value="1"/>
</dbReference>
<dbReference type="GO" id="GO:0000156">
    <property type="term" value="F:phosphorelay response regulator activity"/>
    <property type="evidence" value="ECO:0007669"/>
    <property type="project" value="TreeGrafter"/>
</dbReference>
<dbReference type="Gene3D" id="2.40.50.1020">
    <property type="entry name" value="LytTr DNA-binding domain"/>
    <property type="match status" value="1"/>
</dbReference>
<dbReference type="InterPro" id="IPR051271">
    <property type="entry name" value="2C-system_Tx_regulators"/>
</dbReference>
<dbReference type="SMART" id="SM00448">
    <property type="entry name" value="REC"/>
    <property type="match status" value="1"/>
</dbReference>
<dbReference type="InterPro" id="IPR001789">
    <property type="entry name" value="Sig_transdc_resp-reg_receiver"/>
</dbReference>
<dbReference type="PROSITE" id="PS50110">
    <property type="entry name" value="RESPONSE_REGULATORY"/>
    <property type="match status" value="1"/>
</dbReference>
<evidence type="ECO:0000259" key="2">
    <source>
        <dbReference type="PROSITE" id="PS50110"/>
    </source>
</evidence>
<dbReference type="AlphaFoldDB" id="A0A0H4PBH8"/>
<dbReference type="PATRIC" id="fig|320787.5.peg.2385"/>
<accession>A0A0H4PBH8</accession>
<dbReference type="SUPFAM" id="SSF52172">
    <property type="entry name" value="CheY-like"/>
    <property type="match status" value="1"/>
</dbReference>
<protein>
    <submittedName>
        <fullName evidence="3">Two component transcriptional regulator, LytTR family</fullName>
    </submittedName>
</protein>
<sequence length="234" mass="26889">MINCIAIDDEPLALELLKNYIGKIAFLNLVTTCDNAFDAMEEMQKQQIDLIFIDIQMPELTGLQFISSLEKKPLAIIISAYKEFALESFELDVVDYLVKPVPMERFLKACNRAKDRFDLQVAHTPVQAKKVLDHFFVNVDYSQVKIKFVDLLWLKGYGDYIKFYLKSNPQPLLVRMSFKEAESALPADQFIRIHKSYAVAIGEITSIRKNSVFLGEMEFSVGEAYKEKVEKLIN</sequence>
<proteinExistence type="predicted"/>
<feature type="modified residue" description="4-aspartylphosphate" evidence="1">
    <location>
        <position position="54"/>
    </location>
</feature>
<name>A0A0H4PBH8_9BACT</name>
<dbReference type="Proteomes" id="UP000036520">
    <property type="component" value="Chromosome"/>
</dbReference>
<dbReference type="STRING" id="320787.CA2015_2168"/>
<dbReference type="InterPro" id="IPR011006">
    <property type="entry name" value="CheY-like_superfamily"/>
</dbReference>
<dbReference type="EMBL" id="CP012040">
    <property type="protein sequence ID" value="AKP51589.1"/>
    <property type="molecule type" value="Genomic_DNA"/>
</dbReference>
<organism evidence="3 4">
    <name type="scientific">Cyclobacterium amurskyense</name>
    <dbReference type="NCBI Taxonomy" id="320787"/>
    <lineage>
        <taxon>Bacteria</taxon>
        <taxon>Pseudomonadati</taxon>
        <taxon>Bacteroidota</taxon>
        <taxon>Cytophagia</taxon>
        <taxon>Cytophagales</taxon>
        <taxon>Cyclobacteriaceae</taxon>
        <taxon>Cyclobacterium</taxon>
    </lineage>
</organism>
<dbReference type="OrthoDB" id="1646880at2"/>
<dbReference type="InterPro" id="IPR007492">
    <property type="entry name" value="LytTR_DNA-bd_dom"/>
</dbReference>
<evidence type="ECO:0000313" key="4">
    <source>
        <dbReference type="Proteomes" id="UP000036520"/>
    </source>
</evidence>
<feature type="domain" description="Response regulatory" evidence="2">
    <location>
        <begin position="3"/>
        <end position="114"/>
    </location>
</feature>
<dbReference type="RefSeq" id="WP_048641906.1">
    <property type="nucleotide sequence ID" value="NZ_CAXBGM010000005.1"/>
</dbReference>
<dbReference type="GO" id="GO:0003677">
    <property type="term" value="F:DNA binding"/>
    <property type="evidence" value="ECO:0007669"/>
    <property type="project" value="InterPro"/>
</dbReference>
<dbReference type="KEGG" id="camu:CA2015_2168"/>
<reference evidence="3 4" key="1">
    <citation type="submission" date="2015-07" db="EMBL/GenBank/DDBJ databases">
        <authorList>
            <person name="Kim K.M."/>
        </authorList>
    </citation>
    <scope>NUCLEOTIDE SEQUENCE [LARGE SCALE GENOMIC DNA]</scope>
    <source>
        <strain evidence="3 4">KCTC 12363</strain>
    </source>
</reference>
<dbReference type="Pfam" id="PF00072">
    <property type="entry name" value="Response_reg"/>
    <property type="match status" value="1"/>
</dbReference>
<dbReference type="Pfam" id="PF04397">
    <property type="entry name" value="LytTR"/>
    <property type="match status" value="1"/>
</dbReference>
<gene>
    <name evidence="3" type="ORF">CA2015_2168</name>
</gene>
<evidence type="ECO:0000256" key="1">
    <source>
        <dbReference type="PROSITE-ProRule" id="PRU00169"/>
    </source>
</evidence>